<protein>
    <submittedName>
        <fullName evidence="1">Uncharacterized protein</fullName>
    </submittedName>
</protein>
<dbReference type="PANTHER" id="PTHR37162:SF10">
    <property type="entry name" value="DUF4371 DOMAIN-CONTAINING PROTEIN"/>
    <property type="match status" value="1"/>
</dbReference>
<organism evidence="1 2">
    <name type="scientific">Holothuria leucospilota</name>
    <name type="common">Black long sea cucumber</name>
    <name type="synonym">Mertensiothuria leucospilota</name>
    <dbReference type="NCBI Taxonomy" id="206669"/>
    <lineage>
        <taxon>Eukaryota</taxon>
        <taxon>Metazoa</taxon>
        <taxon>Echinodermata</taxon>
        <taxon>Eleutherozoa</taxon>
        <taxon>Echinozoa</taxon>
        <taxon>Holothuroidea</taxon>
        <taxon>Aspidochirotacea</taxon>
        <taxon>Aspidochirotida</taxon>
        <taxon>Holothuriidae</taxon>
        <taxon>Holothuria</taxon>
    </lineage>
</organism>
<keyword evidence="2" id="KW-1185">Reference proteome</keyword>
<dbReference type="PANTHER" id="PTHR37162">
    <property type="entry name" value="HAT FAMILY DIMERISATION DOMAINCONTAINING PROTEIN-RELATED"/>
    <property type="match status" value="1"/>
</dbReference>
<evidence type="ECO:0000313" key="2">
    <source>
        <dbReference type="Proteomes" id="UP001152320"/>
    </source>
</evidence>
<dbReference type="Proteomes" id="UP001152320">
    <property type="component" value="Unassembled WGS sequence"/>
</dbReference>
<evidence type="ECO:0000313" key="1">
    <source>
        <dbReference type="EMBL" id="KAJ8017711.1"/>
    </source>
</evidence>
<gene>
    <name evidence="1" type="ORF">HOLleu_44685</name>
</gene>
<reference evidence="1" key="1">
    <citation type="submission" date="2021-10" db="EMBL/GenBank/DDBJ databases">
        <title>Tropical sea cucumber genome reveals ecological adaptation and Cuvierian tubules defense mechanism.</title>
        <authorList>
            <person name="Chen T."/>
        </authorList>
    </citation>
    <scope>NUCLEOTIDE SEQUENCE</scope>
    <source>
        <strain evidence="1">Nanhai2018</strain>
        <tissue evidence="1">Muscle</tissue>
    </source>
</reference>
<accession>A0A9Q0YA80</accession>
<name>A0A9Q0YA80_HOLLE</name>
<sequence>MMGPQRGVASFVKREHENVFILGCPCHLIHLAAEKGANQLPFSPVSLLIPIFYYLAKSSKRNMDCRKINSL</sequence>
<proteinExistence type="predicted"/>
<dbReference type="EMBL" id="JAIZAY010001117">
    <property type="protein sequence ID" value="KAJ8017711.1"/>
    <property type="molecule type" value="Genomic_DNA"/>
</dbReference>
<comment type="caution">
    <text evidence="1">The sequence shown here is derived from an EMBL/GenBank/DDBJ whole genome shotgun (WGS) entry which is preliminary data.</text>
</comment>
<dbReference type="OrthoDB" id="6151961at2759"/>
<dbReference type="AlphaFoldDB" id="A0A9Q0YA80"/>